<organism evidence="7 8">
    <name type="scientific">Agathobacter rectalis</name>
    <dbReference type="NCBI Taxonomy" id="39491"/>
    <lineage>
        <taxon>Bacteria</taxon>
        <taxon>Bacillati</taxon>
        <taxon>Bacillota</taxon>
        <taxon>Clostridia</taxon>
        <taxon>Lachnospirales</taxon>
        <taxon>Lachnospiraceae</taxon>
        <taxon>Agathobacter</taxon>
    </lineage>
</organism>
<evidence type="ECO:0000259" key="6">
    <source>
        <dbReference type="PROSITE" id="PS51900"/>
    </source>
</evidence>
<dbReference type="GO" id="GO:0003677">
    <property type="term" value="F:DNA binding"/>
    <property type="evidence" value="ECO:0007669"/>
    <property type="project" value="UniProtKB-UniRule"/>
</dbReference>
<protein>
    <recommendedName>
        <fullName evidence="9">Integrase</fullName>
    </recommendedName>
</protein>
<keyword evidence="2 4" id="KW-0238">DNA-binding</keyword>
<evidence type="ECO:0000313" key="8">
    <source>
        <dbReference type="Proteomes" id="UP000283501"/>
    </source>
</evidence>
<dbReference type="PANTHER" id="PTHR30349">
    <property type="entry name" value="PHAGE INTEGRASE-RELATED"/>
    <property type="match status" value="1"/>
</dbReference>
<dbReference type="CDD" id="cd01188">
    <property type="entry name" value="INT_RitA_C_like"/>
    <property type="match status" value="1"/>
</dbReference>
<dbReference type="Gene3D" id="1.10.443.10">
    <property type="entry name" value="Intergrase catalytic core"/>
    <property type="match status" value="1"/>
</dbReference>
<dbReference type="PANTHER" id="PTHR30349:SF41">
    <property type="entry name" value="INTEGRASE_RECOMBINASE PROTEIN MJ0367-RELATED"/>
    <property type="match status" value="1"/>
</dbReference>
<evidence type="ECO:0000259" key="5">
    <source>
        <dbReference type="PROSITE" id="PS51898"/>
    </source>
</evidence>
<dbReference type="InterPro" id="IPR010998">
    <property type="entry name" value="Integrase_recombinase_N"/>
</dbReference>
<dbReference type="AlphaFoldDB" id="A0A414LUW3"/>
<gene>
    <name evidence="7" type="ORF">DW703_17020</name>
</gene>
<dbReference type="Proteomes" id="UP000283501">
    <property type="component" value="Unassembled WGS sequence"/>
</dbReference>
<keyword evidence="3" id="KW-0233">DNA recombination</keyword>
<dbReference type="InterPro" id="IPR002104">
    <property type="entry name" value="Integrase_catalytic"/>
</dbReference>
<feature type="domain" description="Core-binding (CB)" evidence="6">
    <location>
        <begin position="125"/>
        <end position="208"/>
    </location>
</feature>
<evidence type="ECO:0008006" key="9">
    <source>
        <dbReference type="Google" id="ProtNLM"/>
    </source>
</evidence>
<name>A0A414LUW3_9FIRM</name>
<evidence type="ECO:0000256" key="3">
    <source>
        <dbReference type="ARBA" id="ARBA00023172"/>
    </source>
</evidence>
<proteinExistence type="inferred from homology"/>
<dbReference type="InterPro" id="IPR050090">
    <property type="entry name" value="Tyrosine_recombinase_XerCD"/>
</dbReference>
<evidence type="ECO:0000256" key="1">
    <source>
        <dbReference type="ARBA" id="ARBA00008857"/>
    </source>
</evidence>
<evidence type="ECO:0000256" key="4">
    <source>
        <dbReference type="PROSITE-ProRule" id="PRU01248"/>
    </source>
</evidence>
<dbReference type="InterPro" id="IPR044068">
    <property type="entry name" value="CB"/>
</dbReference>
<dbReference type="InterPro" id="IPR013762">
    <property type="entry name" value="Integrase-like_cat_sf"/>
</dbReference>
<comment type="similarity">
    <text evidence="1">Belongs to the 'phage' integrase family.</text>
</comment>
<comment type="caution">
    <text evidence="7">The sequence shown here is derived from an EMBL/GenBank/DDBJ whole genome shotgun (WGS) entry which is preliminary data.</text>
</comment>
<dbReference type="Pfam" id="PF00589">
    <property type="entry name" value="Phage_integrase"/>
    <property type="match status" value="1"/>
</dbReference>
<evidence type="ECO:0000313" key="7">
    <source>
        <dbReference type="EMBL" id="RHE98426.1"/>
    </source>
</evidence>
<feature type="domain" description="Tyr recombinase" evidence="5">
    <location>
        <begin position="231"/>
        <end position="415"/>
    </location>
</feature>
<dbReference type="GO" id="GO:0006310">
    <property type="term" value="P:DNA recombination"/>
    <property type="evidence" value="ECO:0007669"/>
    <property type="project" value="UniProtKB-KW"/>
</dbReference>
<dbReference type="PROSITE" id="PS51900">
    <property type="entry name" value="CB"/>
    <property type="match status" value="1"/>
</dbReference>
<dbReference type="InterPro" id="IPR011010">
    <property type="entry name" value="DNA_brk_join_enz"/>
</dbReference>
<sequence>MISVINHLYQERRKIMEGINKVFTSELQTYVSELKEVMHQKGYSDCQVQTYDKTWQSILSYASIQPNREFTEDFRQQFLQDVCAEALEKRDSMYRITRAINMLSDFTQFHVIFRQYCTPKTDFSEELHEIFSEFLKAEEHRHFSEGTMKNLRGRLMRFHDYLYDIGIRDFKSVTGSIINTYILSLARYSTTYVSESLREIRRMLTFGYENCFIETPLSDFVPHVKNIRQQKIPSTFTDTEIEKILNSVDRSNPIGKRNYAIFLIAARLGIRSSDIRALTFSNINWDNKIISFCQQKTRHVLSLPLPDDVGWAIIDYLKNGRPETNVKNIFVSHMYPYGELHSLGNVIPRQMRTAGINTPANKRTGMHAFRHGLATRMLENDVSLPVISQTLGHADISSTEVYLRISIKQLALCGLEVDL</sequence>
<dbReference type="PROSITE" id="PS51898">
    <property type="entry name" value="TYR_RECOMBINASE"/>
    <property type="match status" value="1"/>
</dbReference>
<dbReference type="Gene3D" id="1.10.150.130">
    <property type="match status" value="1"/>
</dbReference>
<accession>A0A414LUW3</accession>
<dbReference type="SUPFAM" id="SSF56349">
    <property type="entry name" value="DNA breaking-rejoining enzymes"/>
    <property type="match status" value="1"/>
</dbReference>
<reference evidence="7 8" key="1">
    <citation type="submission" date="2018-08" db="EMBL/GenBank/DDBJ databases">
        <title>A genome reference for cultivated species of the human gut microbiota.</title>
        <authorList>
            <person name="Zou Y."/>
            <person name="Xue W."/>
            <person name="Luo G."/>
        </authorList>
    </citation>
    <scope>NUCLEOTIDE SEQUENCE [LARGE SCALE GENOMIC DNA]</scope>
    <source>
        <strain evidence="7 8">AM26-2LB</strain>
    </source>
</reference>
<evidence type="ECO:0000256" key="2">
    <source>
        <dbReference type="ARBA" id="ARBA00023125"/>
    </source>
</evidence>
<dbReference type="EMBL" id="QSKY01000054">
    <property type="protein sequence ID" value="RHE98426.1"/>
    <property type="molecule type" value="Genomic_DNA"/>
</dbReference>
<dbReference type="GO" id="GO:0015074">
    <property type="term" value="P:DNA integration"/>
    <property type="evidence" value="ECO:0007669"/>
    <property type="project" value="InterPro"/>
</dbReference>